<dbReference type="EMBL" id="CAJVQB010128325">
    <property type="protein sequence ID" value="CAG8853722.1"/>
    <property type="molecule type" value="Genomic_DNA"/>
</dbReference>
<comment type="caution">
    <text evidence="1">The sequence shown here is derived from an EMBL/GenBank/DDBJ whole genome shotgun (WGS) entry which is preliminary data.</text>
</comment>
<dbReference type="Proteomes" id="UP000789901">
    <property type="component" value="Unassembled WGS sequence"/>
</dbReference>
<accession>A0ABN7XFK8</accession>
<keyword evidence="2" id="KW-1185">Reference proteome</keyword>
<evidence type="ECO:0000313" key="1">
    <source>
        <dbReference type="EMBL" id="CAG8853722.1"/>
    </source>
</evidence>
<protein>
    <submittedName>
        <fullName evidence="1">7116_t:CDS:1</fullName>
    </submittedName>
</protein>
<organism evidence="1 2">
    <name type="scientific">Gigaspora margarita</name>
    <dbReference type="NCBI Taxonomy" id="4874"/>
    <lineage>
        <taxon>Eukaryota</taxon>
        <taxon>Fungi</taxon>
        <taxon>Fungi incertae sedis</taxon>
        <taxon>Mucoromycota</taxon>
        <taxon>Glomeromycotina</taxon>
        <taxon>Glomeromycetes</taxon>
        <taxon>Diversisporales</taxon>
        <taxon>Gigasporaceae</taxon>
        <taxon>Gigaspora</taxon>
    </lineage>
</organism>
<name>A0ABN7XFK8_GIGMA</name>
<reference evidence="1 2" key="1">
    <citation type="submission" date="2021-06" db="EMBL/GenBank/DDBJ databases">
        <authorList>
            <person name="Kallberg Y."/>
            <person name="Tangrot J."/>
            <person name="Rosling A."/>
        </authorList>
    </citation>
    <scope>NUCLEOTIDE SEQUENCE [LARGE SCALE GENOMIC DNA]</scope>
    <source>
        <strain evidence="1 2">120-4 pot B 10/14</strain>
    </source>
</reference>
<sequence>MQPRLSTPREDPNPLSTLLIVHSVSSASEIPTNTSAQKKAINEIANDKKKLAELEQIYSISTDSELCLDISKKIVDVQNNINNNKEKIKCKDKKKRLLIESQEVVQYNKPSHPPLLFEHPNLHEHIHNSVESGAADEKRRKE</sequence>
<evidence type="ECO:0000313" key="2">
    <source>
        <dbReference type="Proteomes" id="UP000789901"/>
    </source>
</evidence>
<gene>
    <name evidence="1" type="ORF">GMARGA_LOCUS42543</name>
</gene>
<feature type="non-terminal residue" evidence="1">
    <location>
        <position position="142"/>
    </location>
</feature>
<proteinExistence type="predicted"/>